<keyword evidence="1" id="KW-0472">Membrane</keyword>
<organism evidence="2">
    <name type="scientific">uncultured marine bacterium EB0_39H12</name>
    <dbReference type="NCBI Taxonomy" id="415437"/>
    <lineage>
        <taxon>Bacteria</taxon>
        <taxon>environmental samples</taxon>
    </lineage>
</organism>
<dbReference type="EMBL" id="EF089399">
    <property type="protein sequence ID" value="ABL97706.1"/>
    <property type="molecule type" value="Genomic_DNA"/>
</dbReference>
<feature type="transmembrane region" description="Helical" evidence="1">
    <location>
        <begin position="46"/>
        <end position="65"/>
    </location>
</feature>
<evidence type="ECO:0000256" key="1">
    <source>
        <dbReference type="SAM" id="Phobius"/>
    </source>
</evidence>
<protein>
    <submittedName>
        <fullName evidence="2">Uncharacterized protein</fullName>
    </submittedName>
</protein>
<feature type="transmembrane region" description="Helical" evidence="1">
    <location>
        <begin position="20"/>
        <end position="39"/>
    </location>
</feature>
<keyword evidence="1" id="KW-0812">Transmembrane</keyword>
<reference evidence="2" key="1">
    <citation type="journal article" date="2007" name="Environ. Microbiol.">
        <title>Proteorhodopsin photosystem gene clusters exhibit co-evolutionary trends and shared ancestry among diverse marine microbial phyla.</title>
        <authorList>
            <person name="McCarren J."/>
            <person name="Delong E.F."/>
        </authorList>
    </citation>
    <scope>NUCLEOTIDE SEQUENCE</scope>
</reference>
<feature type="transmembrane region" description="Helical" evidence="1">
    <location>
        <begin position="114"/>
        <end position="133"/>
    </location>
</feature>
<name>A4GHZ5_9BACT</name>
<keyword evidence="1" id="KW-1133">Transmembrane helix</keyword>
<gene>
    <name evidence="2" type="ORF">MBMO_EB0-39H12.0082</name>
</gene>
<dbReference type="AlphaFoldDB" id="A4GHZ5"/>
<proteinExistence type="predicted"/>
<accession>A4GHZ5</accession>
<evidence type="ECO:0000313" key="2">
    <source>
        <dbReference type="EMBL" id="ABL97706.1"/>
    </source>
</evidence>
<sequence>MNEMDIWNYMQNAVNTGATQGIGIAILIGLGLWISGAMYNSTDKNIIGKITASIFVLSVAMFYLFNGALVEWNVNQVAAGLTYLKETTEGISPGGQAIIDANDPGAPFSLVPNLFSGLFLLSVLIMQLSGIWMTKKS</sequence>